<dbReference type="GO" id="GO:0043023">
    <property type="term" value="F:ribosomal large subunit binding"/>
    <property type="evidence" value="ECO:0007669"/>
    <property type="project" value="UniProtKB-UniRule"/>
</dbReference>
<evidence type="ECO:0000256" key="6">
    <source>
        <dbReference type="ARBA" id="ARBA00022884"/>
    </source>
</evidence>
<gene>
    <name evidence="8" type="primary">mutS2</name>
    <name evidence="8" type="synonym">rqcU</name>
    <name evidence="12" type="ORF">DW813_01370</name>
    <name evidence="11" type="ORF">RIL183_23661</name>
</gene>
<feature type="coiled-coil region" evidence="9">
    <location>
        <begin position="229"/>
        <end position="260"/>
    </location>
</feature>
<name>A0A0M6WR87_9FIRM</name>
<dbReference type="PROSITE" id="PS00486">
    <property type="entry name" value="DNA_MISMATCH_REPAIR_2"/>
    <property type="match status" value="1"/>
</dbReference>
<evidence type="ECO:0000256" key="3">
    <source>
        <dbReference type="ARBA" id="ARBA00022741"/>
    </source>
</evidence>
<dbReference type="GO" id="GO:0030983">
    <property type="term" value="F:mismatched DNA binding"/>
    <property type="evidence" value="ECO:0007669"/>
    <property type="project" value="InterPro"/>
</dbReference>
<dbReference type="SMART" id="SM00533">
    <property type="entry name" value="MUTSd"/>
    <property type="match status" value="1"/>
</dbReference>
<dbReference type="Gene3D" id="3.30.1370.110">
    <property type="match status" value="1"/>
</dbReference>
<dbReference type="EMBL" id="CVRS01000073">
    <property type="protein sequence ID" value="CRL38923.1"/>
    <property type="molecule type" value="Genomic_DNA"/>
</dbReference>
<evidence type="ECO:0000256" key="7">
    <source>
        <dbReference type="ARBA" id="ARBA00023125"/>
    </source>
</evidence>
<dbReference type="PROSITE" id="PS50828">
    <property type="entry name" value="SMR"/>
    <property type="match status" value="1"/>
</dbReference>
<accession>A0A0M6WR87</accession>
<dbReference type="SUPFAM" id="SSF48334">
    <property type="entry name" value="DNA repair protein MutS, domain III"/>
    <property type="match status" value="1"/>
</dbReference>
<dbReference type="SUPFAM" id="SSF52540">
    <property type="entry name" value="P-loop containing nucleoside triphosphate hydrolases"/>
    <property type="match status" value="1"/>
</dbReference>
<dbReference type="GO" id="GO:0045910">
    <property type="term" value="P:negative regulation of DNA recombination"/>
    <property type="evidence" value="ECO:0007669"/>
    <property type="project" value="InterPro"/>
</dbReference>
<keyword evidence="9" id="KW-0175">Coiled coil</keyword>
<dbReference type="GO" id="GO:0019843">
    <property type="term" value="F:rRNA binding"/>
    <property type="evidence" value="ECO:0007669"/>
    <property type="project" value="UniProtKB-UniRule"/>
</dbReference>
<organism evidence="11 13">
    <name type="scientific">Roseburia inulinivorans</name>
    <dbReference type="NCBI Taxonomy" id="360807"/>
    <lineage>
        <taxon>Bacteria</taxon>
        <taxon>Bacillati</taxon>
        <taxon>Bacillota</taxon>
        <taxon>Clostridia</taxon>
        <taxon>Lachnospirales</taxon>
        <taxon>Lachnospiraceae</taxon>
        <taxon>Roseburia</taxon>
    </lineage>
</organism>
<dbReference type="GO" id="GO:0004519">
    <property type="term" value="F:endonuclease activity"/>
    <property type="evidence" value="ECO:0007669"/>
    <property type="project" value="UniProtKB-UniRule"/>
</dbReference>
<comment type="function">
    <text evidence="8">Endonuclease that is involved in the suppression of homologous recombination and thus may have a key role in the control of bacterial genetic diversity.</text>
</comment>
<dbReference type="GO" id="GO:0006298">
    <property type="term" value="P:mismatch repair"/>
    <property type="evidence" value="ECO:0007669"/>
    <property type="project" value="InterPro"/>
</dbReference>
<keyword evidence="7 8" id="KW-0238">DNA-binding</keyword>
<dbReference type="InterPro" id="IPR027417">
    <property type="entry name" value="P-loop_NTPase"/>
</dbReference>
<dbReference type="CDD" id="cd03280">
    <property type="entry name" value="ABC_MutS2"/>
    <property type="match status" value="1"/>
</dbReference>
<evidence type="ECO:0000313" key="13">
    <source>
        <dbReference type="Proteomes" id="UP000049828"/>
    </source>
</evidence>
<keyword evidence="5 8" id="KW-0067">ATP-binding</keyword>
<comment type="similarity">
    <text evidence="8">Belongs to the DNA mismatch repair MutS family. MutS2 subfamily.</text>
</comment>
<evidence type="ECO:0000256" key="1">
    <source>
        <dbReference type="ARBA" id="ARBA00022722"/>
    </source>
</evidence>
<dbReference type="NCBIfam" id="TIGR01069">
    <property type="entry name" value="mutS2"/>
    <property type="match status" value="1"/>
</dbReference>
<dbReference type="InterPro" id="IPR000432">
    <property type="entry name" value="DNA_mismatch_repair_MutS_C"/>
</dbReference>
<evidence type="ECO:0000256" key="8">
    <source>
        <dbReference type="HAMAP-Rule" id="MF_00092"/>
    </source>
</evidence>
<keyword evidence="8 12" id="KW-0255">Endonuclease</keyword>
<keyword evidence="13" id="KW-1185">Reference proteome</keyword>
<evidence type="ECO:0000313" key="12">
    <source>
        <dbReference type="EMBL" id="RHD06548.1"/>
    </source>
</evidence>
<reference evidence="12 14" key="3">
    <citation type="submission" date="2018-08" db="EMBL/GenBank/DDBJ databases">
        <title>A genome reference for cultivated species of the human gut microbiota.</title>
        <authorList>
            <person name="Zou Y."/>
            <person name="Xue W."/>
            <person name="Luo G."/>
        </authorList>
    </citation>
    <scope>NUCLEOTIDE SEQUENCE [LARGE SCALE GENOMIC DNA]</scope>
    <source>
        <strain evidence="12 14">AM32-8LB</strain>
    </source>
</reference>
<dbReference type="EMBL" id="QSIQ01000001">
    <property type="protein sequence ID" value="RHD06548.1"/>
    <property type="molecule type" value="Genomic_DNA"/>
</dbReference>
<dbReference type="PANTHER" id="PTHR48466:SF2">
    <property type="entry name" value="OS10G0509000 PROTEIN"/>
    <property type="match status" value="1"/>
</dbReference>
<dbReference type="RefSeq" id="WP_055039773.1">
    <property type="nucleotide sequence ID" value="NZ_CVRS01000073.1"/>
</dbReference>
<evidence type="ECO:0000259" key="10">
    <source>
        <dbReference type="PROSITE" id="PS50828"/>
    </source>
</evidence>
<evidence type="ECO:0000256" key="5">
    <source>
        <dbReference type="ARBA" id="ARBA00022840"/>
    </source>
</evidence>
<dbReference type="SUPFAM" id="SSF160443">
    <property type="entry name" value="SMR domain-like"/>
    <property type="match status" value="1"/>
</dbReference>
<protein>
    <recommendedName>
        <fullName evidence="8">Endonuclease MutS2</fullName>
        <ecNumber evidence="8">3.1.-.-</ecNumber>
    </recommendedName>
    <alternativeName>
        <fullName evidence="8">Ribosome-associated protein quality control-upstream factor</fullName>
        <shortName evidence="8">RQC-upstream factor</shortName>
        <shortName evidence="8">RqcU</shortName>
        <ecNumber evidence="8">3.6.4.-</ecNumber>
    </alternativeName>
</protein>
<keyword evidence="2 8" id="KW-0699">rRNA-binding</keyword>
<dbReference type="Pfam" id="PF00488">
    <property type="entry name" value="MutS_V"/>
    <property type="match status" value="1"/>
</dbReference>
<dbReference type="Proteomes" id="UP000049828">
    <property type="component" value="Unassembled WGS sequence"/>
</dbReference>
<dbReference type="GO" id="GO:0005524">
    <property type="term" value="F:ATP binding"/>
    <property type="evidence" value="ECO:0007669"/>
    <property type="project" value="UniProtKB-UniRule"/>
</dbReference>
<dbReference type="PIRSF" id="PIRSF005814">
    <property type="entry name" value="MutS_YshD"/>
    <property type="match status" value="1"/>
</dbReference>
<dbReference type="Proteomes" id="UP000266391">
    <property type="component" value="Unassembled WGS sequence"/>
</dbReference>
<dbReference type="PANTHER" id="PTHR48466">
    <property type="entry name" value="OS10G0509000 PROTEIN-RELATED"/>
    <property type="match status" value="1"/>
</dbReference>
<evidence type="ECO:0000256" key="2">
    <source>
        <dbReference type="ARBA" id="ARBA00022730"/>
    </source>
</evidence>
<keyword evidence="1 8" id="KW-0540">Nuclease</keyword>
<evidence type="ECO:0000256" key="4">
    <source>
        <dbReference type="ARBA" id="ARBA00022801"/>
    </source>
</evidence>
<proteinExistence type="inferred from homology"/>
<dbReference type="EC" id="3.6.4.-" evidence="8"/>
<feature type="domain" description="Smr" evidence="10">
    <location>
        <begin position="719"/>
        <end position="794"/>
    </location>
</feature>
<keyword evidence="6 8" id="KW-0694">RNA-binding</keyword>
<dbReference type="InterPro" id="IPR007696">
    <property type="entry name" value="DNA_mismatch_repair_MutS_core"/>
</dbReference>
<dbReference type="SMART" id="SM00534">
    <property type="entry name" value="MUTSac"/>
    <property type="match status" value="1"/>
</dbReference>
<dbReference type="SMART" id="SM00463">
    <property type="entry name" value="SMR"/>
    <property type="match status" value="1"/>
</dbReference>
<dbReference type="InterPro" id="IPR046893">
    <property type="entry name" value="MSSS"/>
</dbReference>
<reference evidence="11" key="1">
    <citation type="submission" date="2015-05" db="EMBL/GenBank/DDBJ databases">
        <authorList>
            <person name="Wang D.B."/>
            <person name="Wang M."/>
        </authorList>
    </citation>
    <scope>NUCLEOTIDE SEQUENCE [LARGE SCALE GENOMIC DNA]</scope>
    <source>
        <strain evidence="11">L1-83</strain>
    </source>
</reference>
<dbReference type="OrthoDB" id="9808166at2"/>
<evidence type="ECO:0000313" key="11">
    <source>
        <dbReference type="EMBL" id="CRL38923.1"/>
    </source>
</evidence>
<evidence type="ECO:0000256" key="9">
    <source>
        <dbReference type="SAM" id="Coils"/>
    </source>
</evidence>
<dbReference type="Pfam" id="PF20297">
    <property type="entry name" value="MSSS"/>
    <property type="match status" value="1"/>
</dbReference>
<dbReference type="HAMAP" id="MF_00092">
    <property type="entry name" value="MutS2"/>
    <property type="match status" value="1"/>
</dbReference>
<dbReference type="InterPro" id="IPR002625">
    <property type="entry name" value="Smr_dom"/>
</dbReference>
<dbReference type="GO" id="GO:0140664">
    <property type="term" value="F:ATP-dependent DNA damage sensor activity"/>
    <property type="evidence" value="ECO:0007669"/>
    <property type="project" value="InterPro"/>
</dbReference>
<reference evidence="13" key="2">
    <citation type="submission" date="2015-05" db="EMBL/GenBank/DDBJ databases">
        <authorList>
            <consortium name="Pathogen Informatics"/>
        </authorList>
    </citation>
    <scope>NUCLEOTIDE SEQUENCE [LARGE SCALE GENOMIC DNA]</scope>
    <source>
        <strain evidence="13">L1-83</strain>
    </source>
</reference>
<dbReference type="Pfam" id="PF01713">
    <property type="entry name" value="Smr"/>
    <property type="match status" value="1"/>
</dbReference>
<dbReference type="STRING" id="360807.ERS852392_00330"/>
<feature type="binding site" evidence="8">
    <location>
        <begin position="334"/>
        <end position="341"/>
    </location>
    <ligand>
        <name>ATP</name>
        <dbReference type="ChEBI" id="CHEBI:30616"/>
    </ligand>
</feature>
<dbReference type="InterPro" id="IPR005747">
    <property type="entry name" value="MutS2"/>
</dbReference>
<evidence type="ECO:0000313" key="14">
    <source>
        <dbReference type="Proteomes" id="UP000266391"/>
    </source>
</evidence>
<dbReference type="InterPro" id="IPR045076">
    <property type="entry name" value="MutS"/>
</dbReference>
<dbReference type="Gene3D" id="3.40.50.300">
    <property type="entry name" value="P-loop containing nucleotide triphosphate hydrolases"/>
    <property type="match status" value="1"/>
</dbReference>
<keyword evidence="4 8" id="KW-0378">Hydrolase</keyword>
<comment type="subunit">
    <text evidence="8">Homodimer. Binds to stalled ribosomes, contacting rRNA.</text>
</comment>
<comment type="function">
    <text evidence="8">Acts as a ribosome collision sensor, splitting the ribosome into its 2 subunits. Detects stalled/collided 70S ribosomes which it binds and splits by an ATP-hydrolysis driven conformational change. Acts upstream of the ribosome quality control system (RQC), a ribosome-associated complex that mediates the extraction of incompletely synthesized nascent chains from stalled ribosomes and their subsequent degradation. Probably generates substrates for RQC.</text>
</comment>
<dbReference type="FunFam" id="3.40.50.300:FF:000830">
    <property type="entry name" value="Endonuclease MutS2"/>
    <property type="match status" value="1"/>
</dbReference>
<keyword evidence="3 8" id="KW-0547">Nucleotide-binding</keyword>
<dbReference type="InterPro" id="IPR036063">
    <property type="entry name" value="Smr_dom_sf"/>
</dbReference>
<sequence>MNEKVLKTLEYNKILNQLSEYACSPEAKKRCLALRPITDKAQIEQLQLQTKDALSRLFRCGNLSFSGVHSVNDSLKRLEIGASLSAAELLSICSLLEAAKRVKAFSRSEKEEVPDDSLTGFFTEIEPLTPLYDEIKRCILAEDEIADDASSTLRSIRRSMRGMNDRIRAQMNNMINNSTTRSYLQDAVITMRDGRYCLPVKAEAKSQIPGMVHDQSSSGSTLFIEPMAVVNLNNEYKELLLKEKDEIEKILENLSRLTANFSEQIAADYTILAELDFIFAKAAYAQTYNGVAPTFNNEGYLHIKKGRHPLLDKKKVVPIDVMLGKDFKLLIVTGPNTGGKTVSLKTVGLLTLMGQSGLHIPASERSELGIFEEVFADIGDEQSIEQSLSTFSSHMTNIIRILKKVNDRSLVLFDELCAGTDPTEGAALAISILSKLHLYGARTMATTHYSELKVFALSTPGVENACCEFNVETLSPTYRLLIGIPGKSNAFAISEKLGLGKDLIEDAKTRISENDENFEDLLADLEKSRVTIEKEQAEINRYKQEIQSLKERLEQKQEKLDASRDKILRDANEEAFRILKEAKDVADETIRNFNKYGKANAPMSEMEKERTRLRDKMNASQKKLADQKKNAVPNHKVPKKLQIGDTVKVISMNLKGTVHTLPNAKGDLYVQMGILRSLVNINDLILIDEDSPMMSGAKANKTGAGKIRMSKSATISPEINLIGKTTDEAIALLDKYLDDAYLSHLGSVRIVHGKGTGALRNAVHTYLKRQKHVKSYHLGEYGEGDAGVTIAEFK</sequence>
<dbReference type="GO" id="GO:0072344">
    <property type="term" value="P:rescue of stalled ribosome"/>
    <property type="evidence" value="ECO:0007669"/>
    <property type="project" value="UniProtKB-UniRule"/>
</dbReference>
<feature type="coiled-coil region" evidence="9">
    <location>
        <begin position="504"/>
        <end position="573"/>
    </location>
</feature>
<feature type="coiled-coil region" evidence="9">
    <location>
        <begin position="603"/>
        <end position="630"/>
    </location>
</feature>
<dbReference type="AlphaFoldDB" id="A0A0M6WR87"/>
<dbReference type="InterPro" id="IPR036187">
    <property type="entry name" value="DNA_mismatch_repair_MutS_sf"/>
</dbReference>
<dbReference type="EC" id="3.1.-.-" evidence="8"/>
<dbReference type="GO" id="GO:0016887">
    <property type="term" value="F:ATP hydrolysis activity"/>
    <property type="evidence" value="ECO:0007669"/>
    <property type="project" value="InterPro"/>
</dbReference>